<gene>
    <name evidence="1" type="ORF">LCGC14_2397380</name>
</gene>
<organism evidence="1">
    <name type="scientific">marine sediment metagenome</name>
    <dbReference type="NCBI Taxonomy" id="412755"/>
    <lineage>
        <taxon>unclassified sequences</taxon>
        <taxon>metagenomes</taxon>
        <taxon>ecological metagenomes</taxon>
    </lineage>
</organism>
<sequence>MASHTTKNMTRIAKSIITPESGAVYYESLTIAVPGNSVYVILPSDEIYDMAFTLEGAGTDFLDVTQDSREMIEADTANWAAWNGTDPISFAITGFRLRSTAGAGALRA</sequence>
<comment type="caution">
    <text evidence="1">The sequence shown here is derived from an EMBL/GenBank/DDBJ whole genome shotgun (WGS) entry which is preliminary data.</text>
</comment>
<dbReference type="EMBL" id="LAZR01035911">
    <property type="protein sequence ID" value="KKL26231.1"/>
    <property type="molecule type" value="Genomic_DNA"/>
</dbReference>
<reference evidence="1" key="1">
    <citation type="journal article" date="2015" name="Nature">
        <title>Complex archaea that bridge the gap between prokaryotes and eukaryotes.</title>
        <authorList>
            <person name="Spang A."/>
            <person name="Saw J.H."/>
            <person name="Jorgensen S.L."/>
            <person name="Zaremba-Niedzwiedzka K."/>
            <person name="Martijn J."/>
            <person name="Lind A.E."/>
            <person name="van Eijk R."/>
            <person name="Schleper C."/>
            <person name="Guy L."/>
            <person name="Ettema T.J."/>
        </authorList>
    </citation>
    <scope>NUCLEOTIDE SEQUENCE</scope>
</reference>
<accession>A0A0F9E8S7</accession>
<evidence type="ECO:0000313" key="1">
    <source>
        <dbReference type="EMBL" id="KKL26231.1"/>
    </source>
</evidence>
<protein>
    <submittedName>
        <fullName evidence="1">Uncharacterized protein</fullName>
    </submittedName>
</protein>
<proteinExistence type="predicted"/>
<name>A0A0F9E8S7_9ZZZZ</name>
<dbReference type="AlphaFoldDB" id="A0A0F9E8S7"/>
<feature type="non-terminal residue" evidence="1">
    <location>
        <position position="108"/>
    </location>
</feature>